<evidence type="ECO:0000256" key="6">
    <source>
        <dbReference type="SAM" id="SignalP"/>
    </source>
</evidence>
<keyword evidence="6" id="KW-0732">Signal</keyword>
<dbReference type="RefSeq" id="WP_311422524.1">
    <property type="nucleotide sequence ID" value="NZ_JAVREH010000007.1"/>
</dbReference>
<comment type="similarity">
    <text evidence="1">Belongs to the peptidase C40 family.</text>
</comment>
<accession>A0ABU2JAR7</accession>
<evidence type="ECO:0000256" key="5">
    <source>
        <dbReference type="SAM" id="MobiDB-lite"/>
    </source>
</evidence>
<dbReference type="InterPro" id="IPR051202">
    <property type="entry name" value="Peptidase_C40"/>
</dbReference>
<dbReference type="InterPro" id="IPR000064">
    <property type="entry name" value="NLP_P60_dom"/>
</dbReference>
<evidence type="ECO:0000256" key="4">
    <source>
        <dbReference type="ARBA" id="ARBA00022807"/>
    </source>
</evidence>
<name>A0ABU2JAR7_9ACTN</name>
<keyword evidence="9" id="KW-1185">Reference proteome</keyword>
<dbReference type="PANTHER" id="PTHR47053">
    <property type="entry name" value="MUREIN DD-ENDOPEPTIDASE MEPH-RELATED"/>
    <property type="match status" value="1"/>
</dbReference>
<evidence type="ECO:0000313" key="8">
    <source>
        <dbReference type="EMBL" id="MDT0261368.1"/>
    </source>
</evidence>
<keyword evidence="2" id="KW-0645">Protease</keyword>
<evidence type="ECO:0000256" key="1">
    <source>
        <dbReference type="ARBA" id="ARBA00007074"/>
    </source>
</evidence>
<feature type="chain" id="PRO_5046471475" evidence="6">
    <location>
        <begin position="33"/>
        <end position="421"/>
    </location>
</feature>
<dbReference type="Proteomes" id="UP001183176">
    <property type="component" value="Unassembled WGS sequence"/>
</dbReference>
<comment type="caution">
    <text evidence="8">The sequence shown here is derived from an EMBL/GenBank/DDBJ whole genome shotgun (WGS) entry which is preliminary data.</text>
</comment>
<evidence type="ECO:0000256" key="2">
    <source>
        <dbReference type="ARBA" id="ARBA00022670"/>
    </source>
</evidence>
<protein>
    <submittedName>
        <fullName evidence="8">C40 family peptidase</fullName>
    </submittedName>
</protein>
<proteinExistence type="inferred from homology"/>
<evidence type="ECO:0000256" key="3">
    <source>
        <dbReference type="ARBA" id="ARBA00022801"/>
    </source>
</evidence>
<dbReference type="Gene3D" id="3.90.1720.10">
    <property type="entry name" value="endopeptidase domain like (from Nostoc punctiforme)"/>
    <property type="match status" value="1"/>
</dbReference>
<dbReference type="PROSITE" id="PS51935">
    <property type="entry name" value="NLPC_P60"/>
    <property type="match status" value="1"/>
</dbReference>
<keyword evidence="3" id="KW-0378">Hydrolase</keyword>
<sequence>MALTRTSRLSRAVIGSAVITSAVLLTPLAADAIPHSKSPAQTTTSVNAKLAALAKTSEQLAEQYNKAQLDVVGAQHSTELATQQASQAQAAVRTTRHDLAASLATQYKSASFSRTAAMMASTSTDGYLQTMQSMTLITQHQGEVATRASKAIAISNTASQKARDAVSTAVSERAAVAQRRAALDAQVKTYQALLATLTAAERAKFFTPVPPPTAAQVAKVVDAPRPAATQVQAPQQQQQQPQKQQPQKQQPQKQQQPQPPAPQQQAPQQQAPQQQAPQQQQKQAPQQPRQQAPAAAAVPQAQQASQGAAAAIASARAELGKPYVWGASGPDSFDCSGLTAWAWGHAGVNLPHSAAAQQGMGSSVSRSELQPGDLVFFGSPAYHVALYIGGGLIIHAPTTGDVVKIASLSYQSDYSGARRVG</sequence>
<keyword evidence="4" id="KW-0788">Thiol protease</keyword>
<organism evidence="8 9">
    <name type="scientific">Jatrophihabitans lederbergiae</name>
    <dbReference type="NCBI Taxonomy" id="3075547"/>
    <lineage>
        <taxon>Bacteria</taxon>
        <taxon>Bacillati</taxon>
        <taxon>Actinomycetota</taxon>
        <taxon>Actinomycetes</taxon>
        <taxon>Jatrophihabitantales</taxon>
        <taxon>Jatrophihabitantaceae</taxon>
        <taxon>Jatrophihabitans</taxon>
    </lineage>
</organism>
<feature type="compositionally biased region" description="Low complexity" evidence="5">
    <location>
        <begin position="263"/>
        <end position="301"/>
    </location>
</feature>
<evidence type="ECO:0000313" key="9">
    <source>
        <dbReference type="Proteomes" id="UP001183176"/>
    </source>
</evidence>
<dbReference type="Pfam" id="PF00877">
    <property type="entry name" value="NLPC_P60"/>
    <property type="match status" value="1"/>
</dbReference>
<gene>
    <name evidence="8" type="ORF">RM423_08160</name>
</gene>
<feature type="signal peptide" evidence="6">
    <location>
        <begin position="1"/>
        <end position="32"/>
    </location>
</feature>
<feature type="compositionally biased region" description="Low complexity" evidence="5">
    <location>
        <begin position="225"/>
        <end position="256"/>
    </location>
</feature>
<dbReference type="EMBL" id="JAVREH010000007">
    <property type="protein sequence ID" value="MDT0261368.1"/>
    <property type="molecule type" value="Genomic_DNA"/>
</dbReference>
<evidence type="ECO:0000259" key="7">
    <source>
        <dbReference type="PROSITE" id="PS51935"/>
    </source>
</evidence>
<reference evidence="9" key="1">
    <citation type="submission" date="2023-07" db="EMBL/GenBank/DDBJ databases">
        <title>30 novel species of actinomycetes from the DSMZ collection.</title>
        <authorList>
            <person name="Nouioui I."/>
        </authorList>
    </citation>
    <scope>NUCLEOTIDE SEQUENCE [LARGE SCALE GENOMIC DNA]</scope>
    <source>
        <strain evidence="9">DSM 44399</strain>
    </source>
</reference>
<dbReference type="SUPFAM" id="SSF54001">
    <property type="entry name" value="Cysteine proteinases"/>
    <property type="match status" value="1"/>
</dbReference>
<feature type="region of interest" description="Disordered" evidence="5">
    <location>
        <begin position="225"/>
        <end position="301"/>
    </location>
</feature>
<dbReference type="InterPro" id="IPR038765">
    <property type="entry name" value="Papain-like_cys_pep_sf"/>
</dbReference>
<feature type="domain" description="NlpC/P60" evidence="7">
    <location>
        <begin position="305"/>
        <end position="421"/>
    </location>
</feature>
<dbReference type="PANTHER" id="PTHR47053:SF1">
    <property type="entry name" value="MUREIN DD-ENDOPEPTIDASE MEPH-RELATED"/>
    <property type="match status" value="1"/>
</dbReference>